<reference evidence="5 6" key="1">
    <citation type="submission" date="2019-09" db="EMBL/GenBank/DDBJ databases">
        <title>Bird 10,000 Genomes (B10K) Project - Family phase.</title>
        <authorList>
            <person name="Zhang G."/>
        </authorList>
    </citation>
    <scope>NUCLEOTIDE SEQUENCE [LARGE SCALE GENOMIC DNA]</scope>
    <source>
        <strain evidence="5">B10K-DU-029-51</strain>
    </source>
</reference>
<feature type="non-terminal residue" evidence="5">
    <location>
        <position position="156"/>
    </location>
</feature>
<evidence type="ECO:0000256" key="3">
    <source>
        <dbReference type="ARBA" id="ARBA00022801"/>
    </source>
</evidence>
<dbReference type="SUPFAM" id="SSF51283">
    <property type="entry name" value="dUTPase-like"/>
    <property type="match status" value="1"/>
</dbReference>
<dbReference type="EMBL" id="VZTX01022248">
    <property type="protein sequence ID" value="NXU16802.1"/>
    <property type="molecule type" value="Genomic_DNA"/>
</dbReference>
<organism evidence="5 6">
    <name type="scientific">Pardalotus punctatus</name>
    <name type="common">spotted pardalote</name>
    <dbReference type="NCBI Taxonomy" id="254575"/>
    <lineage>
        <taxon>Eukaryota</taxon>
        <taxon>Metazoa</taxon>
        <taxon>Chordata</taxon>
        <taxon>Craniata</taxon>
        <taxon>Vertebrata</taxon>
        <taxon>Euteleostomi</taxon>
        <taxon>Archelosauria</taxon>
        <taxon>Archosauria</taxon>
        <taxon>Dinosauria</taxon>
        <taxon>Saurischia</taxon>
        <taxon>Theropoda</taxon>
        <taxon>Coelurosauria</taxon>
        <taxon>Aves</taxon>
        <taxon>Neognathae</taxon>
        <taxon>Neoaves</taxon>
        <taxon>Telluraves</taxon>
        <taxon>Australaves</taxon>
        <taxon>Passeriformes</taxon>
        <taxon>Meliphagoidea</taxon>
        <taxon>Pardalotidae</taxon>
        <taxon>Pardalotus</taxon>
    </lineage>
</organism>
<keyword evidence="1" id="KW-0645">Protease</keyword>
<accession>A0A7L3IH86</accession>
<dbReference type="CDD" id="cd07557">
    <property type="entry name" value="trimeric_dUTPase"/>
    <property type="match status" value="1"/>
</dbReference>
<protein>
    <submittedName>
        <fullName evidence="5">POK9 protein</fullName>
    </submittedName>
</protein>
<gene>
    <name evidence="5" type="primary">Ervk9_2</name>
    <name evidence="5" type="ORF">PARPUN_R04167</name>
</gene>
<dbReference type="Proteomes" id="UP000570592">
    <property type="component" value="Unassembled WGS sequence"/>
</dbReference>
<dbReference type="Pfam" id="PF00692">
    <property type="entry name" value="dUTPase"/>
    <property type="match status" value="1"/>
</dbReference>
<feature type="non-terminal residue" evidence="5">
    <location>
        <position position="1"/>
    </location>
</feature>
<dbReference type="InterPro" id="IPR001995">
    <property type="entry name" value="Peptidase_A2_cat"/>
</dbReference>
<feature type="domain" description="Peptidase A2" evidence="4">
    <location>
        <begin position="142"/>
        <end position="156"/>
    </location>
</feature>
<keyword evidence="6" id="KW-1185">Reference proteome</keyword>
<dbReference type="PANTHER" id="PTHR19422:SF123">
    <property type="entry name" value="RT1 CLASS I, LOCUS CE15"/>
    <property type="match status" value="1"/>
</dbReference>
<dbReference type="InterPro" id="IPR029054">
    <property type="entry name" value="dUTPase-like"/>
</dbReference>
<dbReference type="GO" id="GO:0006508">
    <property type="term" value="P:proteolysis"/>
    <property type="evidence" value="ECO:0007669"/>
    <property type="project" value="UniProtKB-KW"/>
</dbReference>
<evidence type="ECO:0000256" key="1">
    <source>
        <dbReference type="ARBA" id="ARBA00022670"/>
    </source>
</evidence>
<name>A0A7L3IH86_9PASS</name>
<dbReference type="PROSITE" id="PS00141">
    <property type="entry name" value="ASP_PROTEASE"/>
    <property type="match status" value="1"/>
</dbReference>
<evidence type="ECO:0000313" key="5">
    <source>
        <dbReference type="EMBL" id="NXU16802.1"/>
    </source>
</evidence>
<sequence length="156" mass="16277">TSSPGADLATSHPVTLLDSSVHLLPTGVYGPLWGGTSALKLGRSSTALAGLFILPGVIDADYTGEIKIMAWTPTLPCTIPKGTQIAQLVFIFVAPLPSAGSVHANAGFESMSPPQICWTQQVALTRPTCKCKLTWHGQHITLTGLIDTGADVTIIS</sequence>
<dbReference type="Gene3D" id="2.40.70.10">
    <property type="entry name" value="Acid Proteases"/>
    <property type="match status" value="1"/>
</dbReference>
<dbReference type="GO" id="GO:0004190">
    <property type="term" value="F:aspartic-type endopeptidase activity"/>
    <property type="evidence" value="ECO:0007669"/>
    <property type="project" value="UniProtKB-KW"/>
</dbReference>
<evidence type="ECO:0000256" key="2">
    <source>
        <dbReference type="ARBA" id="ARBA00022750"/>
    </source>
</evidence>
<dbReference type="PANTHER" id="PTHR19422">
    <property type="entry name" value="GAG RETROVIRAL POLYPROTEIN"/>
    <property type="match status" value="1"/>
</dbReference>
<dbReference type="InterPro" id="IPR001969">
    <property type="entry name" value="Aspartic_peptidase_AS"/>
</dbReference>
<comment type="caution">
    <text evidence="5">The sequence shown here is derived from an EMBL/GenBank/DDBJ whole genome shotgun (WGS) entry which is preliminary data.</text>
</comment>
<evidence type="ECO:0000313" key="6">
    <source>
        <dbReference type="Proteomes" id="UP000570592"/>
    </source>
</evidence>
<proteinExistence type="predicted"/>
<dbReference type="Gene3D" id="2.70.40.10">
    <property type="match status" value="1"/>
</dbReference>
<dbReference type="InterPro" id="IPR051592">
    <property type="entry name" value="HERV-K_Pro_peptidase_A2"/>
</dbReference>
<keyword evidence="3" id="KW-0378">Hydrolase</keyword>
<dbReference type="SUPFAM" id="SSF50630">
    <property type="entry name" value="Acid proteases"/>
    <property type="match status" value="1"/>
</dbReference>
<keyword evidence="2" id="KW-0064">Aspartyl protease</keyword>
<evidence type="ECO:0000259" key="4">
    <source>
        <dbReference type="PROSITE" id="PS50175"/>
    </source>
</evidence>
<dbReference type="InterPro" id="IPR033704">
    <property type="entry name" value="dUTPase_trimeric"/>
</dbReference>
<dbReference type="PROSITE" id="PS50175">
    <property type="entry name" value="ASP_PROT_RETROV"/>
    <property type="match status" value="1"/>
</dbReference>
<dbReference type="InterPro" id="IPR021109">
    <property type="entry name" value="Peptidase_aspartic_dom_sf"/>
</dbReference>
<dbReference type="AlphaFoldDB" id="A0A7L3IH86"/>
<dbReference type="InterPro" id="IPR036157">
    <property type="entry name" value="dUTPase-like_sf"/>
</dbReference>